<keyword evidence="3 7" id="KW-0808">Transferase</keyword>
<dbReference type="InterPro" id="IPR002941">
    <property type="entry name" value="DNA_methylase_N4/N6"/>
</dbReference>
<evidence type="ECO:0000256" key="1">
    <source>
        <dbReference type="ARBA" id="ARBA00006594"/>
    </source>
</evidence>
<comment type="caution">
    <text evidence="7">The sequence shown here is derived from an EMBL/GenBank/DDBJ whole genome shotgun (WGS) entry which is preliminary data.</text>
</comment>
<dbReference type="REBASE" id="98321">
    <property type="entry name" value="M.TflGST4ORF15300P"/>
</dbReference>
<dbReference type="EMBL" id="JMIR01000022">
    <property type="protein sequence ID" value="KEO82443.1"/>
    <property type="molecule type" value="Genomic_DNA"/>
</dbReference>
<dbReference type="GO" id="GO:0003677">
    <property type="term" value="F:DNA binding"/>
    <property type="evidence" value="ECO:0007669"/>
    <property type="project" value="InterPro"/>
</dbReference>
<feature type="domain" description="DNA methylase N-4/N-6" evidence="6">
    <location>
        <begin position="88"/>
        <end position="484"/>
    </location>
</feature>
<evidence type="ECO:0000256" key="4">
    <source>
        <dbReference type="ARBA" id="ARBA00022691"/>
    </source>
</evidence>
<accession>A0A074LRH9</accession>
<comment type="similarity">
    <text evidence="1">Belongs to the N(4)/N(6)-methyltransferase family.</text>
</comment>
<dbReference type="GO" id="GO:0009307">
    <property type="term" value="P:DNA restriction-modification system"/>
    <property type="evidence" value="ECO:0007669"/>
    <property type="project" value="UniProtKB-KW"/>
</dbReference>
<dbReference type="OrthoDB" id="9800801at2"/>
<dbReference type="InterPro" id="IPR029063">
    <property type="entry name" value="SAM-dependent_MTases_sf"/>
</dbReference>
<keyword evidence="4" id="KW-0949">S-adenosyl-L-methionine</keyword>
<name>A0A074LRH9_9BACL</name>
<evidence type="ECO:0000256" key="2">
    <source>
        <dbReference type="ARBA" id="ARBA00022603"/>
    </source>
</evidence>
<sequence>MNPSVDLEKLERDDLLNIVRDFLNSNGIALQFSGKRMIQQIQKKVRPRVTRVVRELCVGPEDQQARNLLIEGENLQAMVTLYKYRGQVDLIVTDPPYNTGQFFRYNDRWDEDPNDPDLGDIVSLEDGSRHTKWMKAMMPRLNMMKAMLKPNGVIAVCIDDNELFHLGMMMDEVFGEQNRIAIINWQKSYAPKNDSKHVSSATEYVLVYARDKEQAKTGLLSRDEAMNAKYKNPDQDPEGPWKTNGDPTVATPAAKDRYAIQSPFTGALHYPGARAWSNPKKKMKEWLEAWGSSYVERDLGDGRPKALVLKNAPVPRVPSDQNLDNNPVVEATEQLEDTVLAAARQAAEAIRDHEVWPMLYFSSNGQGRPAIKRYLKHVKQGKIPLTYWADEEYEDPEALGVQSWDHEESGHSQIGINELDTILGKGHQFQTVKPLKLMKKIIQLWCPPNGLVLDPYAGSGTTAHAVLELNYETGSDRRFILIEQGSPEQGDAYARSLTHERVRRAITGQRPSSNGSLEATALPLPGGFEFRQLLNRIDAAAVLSMKKDELVDVVITSHWESERRNSSNLIRLDAEGYRYLIGKNDMGEGYFLIWEEHGAVGQLDMETYAVIHEEARRAGLHPPFHVYARYEIFQSRSVRFYKIPDKILSHLGLNEHSDPFHEEEEGV</sequence>
<protein>
    <submittedName>
        <fullName evidence="7">DNA methyltransferase</fullName>
    </submittedName>
</protein>
<proteinExistence type="inferred from homology"/>
<dbReference type="PROSITE" id="PS00092">
    <property type="entry name" value="N6_MTASE"/>
    <property type="match status" value="1"/>
</dbReference>
<dbReference type="GO" id="GO:0008170">
    <property type="term" value="F:N-methyltransferase activity"/>
    <property type="evidence" value="ECO:0007669"/>
    <property type="project" value="InterPro"/>
</dbReference>
<keyword evidence="5" id="KW-0680">Restriction system</keyword>
<dbReference type="InterPro" id="IPR002052">
    <property type="entry name" value="DNA_methylase_N6_adenine_CS"/>
</dbReference>
<evidence type="ECO:0000313" key="7">
    <source>
        <dbReference type="EMBL" id="KEO82443.1"/>
    </source>
</evidence>
<dbReference type="PRINTS" id="PR00506">
    <property type="entry name" value="D21N6MTFRASE"/>
</dbReference>
<dbReference type="AlphaFoldDB" id="A0A074LRH9"/>
<evidence type="ECO:0000259" key="6">
    <source>
        <dbReference type="Pfam" id="PF01555"/>
    </source>
</evidence>
<dbReference type="SUPFAM" id="SSF53335">
    <property type="entry name" value="S-adenosyl-L-methionine-dependent methyltransferases"/>
    <property type="match status" value="1"/>
</dbReference>
<organism evidence="7 8">
    <name type="scientific">Tumebacillus flagellatus</name>
    <dbReference type="NCBI Taxonomy" id="1157490"/>
    <lineage>
        <taxon>Bacteria</taxon>
        <taxon>Bacillati</taxon>
        <taxon>Bacillota</taxon>
        <taxon>Bacilli</taxon>
        <taxon>Bacillales</taxon>
        <taxon>Alicyclobacillaceae</taxon>
        <taxon>Tumebacillus</taxon>
    </lineage>
</organism>
<evidence type="ECO:0000256" key="5">
    <source>
        <dbReference type="ARBA" id="ARBA00022747"/>
    </source>
</evidence>
<dbReference type="GO" id="GO:0032259">
    <property type="term" value="P:methylation"/>
    <property type="evidence" value="ECO:0007669"/>
    <property type="project" value="UniProtKB-KW"/>
</dbReference>
<dbReference type="RefSeq" id="WP_038090310.1">
    <property type="nucleotide sequence ID" value="NZ_JMIR01000022.1"/>
</dbReference>
<dbReference type="Gene3D" id="3.40.50.150">
    <property type="entry name" value="Vaccinia Virus protein VP39"/>
    <property type="match status" value="2"/>
</dbReference>
<evidence type="ECO:0000313" key="8">
    <source>
        <dbReference type="Proteomes" id="UP000027931"/>
    </source>
</evidence>
<keyword evidence="8" id="KW-1185">Reference proteome</keyword>
<gene>
    <name evidence="7" type="ORF">EL26_15300</name>
</gene>
<dbReference type="STRING" id="1157490.EL26_15300"/>
<dbReference type="eggNOG" id="COG2189">
    <property type="taxonomic scope" value="Bacteria"/>
</dbReference>
<dbReference type="Proteomes" id="UP000027931">
    <property type="component" value="Unassembled WGS sequence"/>
</dbReference>
<dbReference type="InterPro" id="IPR002295">
    <property type="entry name" value="N4/N6-MTase_EcoPI_Mod-like"/>
</dbReference>
<keyword evidence="2 7" id="KW-0489">Methyltransferase</keyword>
<dbReference type="Pfam" id="PF01555">
    <property type="entry name" value="N6_N4_Mtase"/>
    <property type="match status" value="1"/>
</dbReference>
<evidence type="ECO:0000256" key="3">
    <source>
        <dbReference type="ARBA" id="ARBA00022679"/>
    </source>
</evidence>
<reference evidence="7 8" key="1">
    <citation type="journal article" date="2013" name="Int. J. Syst. Evol. Microbiol.">
        <title>Tumebacillus flagellatus sp. nov., an alpha-amylase/pullulanase-producing bacterium isolated from cassava wastewater.</title>
        <authorList>
            <person name="Wang Q."/>
            <person name="Xie N."/>
            <person name="Qin Y."/>
            <person name="Shen N."/>
            <person name="Zhu J."/>
            <person name="Mi H."/>
            <person name="Huang R."/>
        </authorList>
    </citation>
    <scope>NUCLEOTIDE SEQUENCE [LARGE SCALE GENOMIC DNA]</scope>
    <source>
        <strain evidence="7 8">GST4</strain>
    </source>
</reference>